<name>A0A0A9FX81_ARUDO</name>
<accession>A0A0A9FX81</accession>
<proteinExistence type="predicted"/>
<reference evidence="1" key="2">
    <citation type="journal article" date="2015" name="Data Brief">
        <title>Shoot transcriptome of the giant reed, Arundo donax.</title>
        <authorList>
            <person name="Barrero R.A."/>
            <person name="Guerrero F.D."/>
            <person name="Moolhuijzen P."/>
            <person name="Goolsby J.A."/>
            <person name="Tidwell J."/>
            <person name="Bellgard S.E."/>
            <person name="Bellgard M.I."/>
        </authorList>
    </citation>
    <scope>NUCLEOTIDE SEQUENCE</scope>
    <source>
        <tissue evidence="1">Shoot tissue taken approximately 20 cm above the soil surface</tissue>
    </source>
</reference>
<organism evidence="1">
    <name type="scientific">Arundo donax</name>
    <name type="common">Giant reed</name>
    <name type="synonym">Donax arundinaceus</name>
    <dbReference type="NCBI Taxonomy" id="35708"/>
    <lineage>
        <taxon>Eukaryota</taxon>
        <taxon>Viridiplantae</taxon>
        <taxon>Streptophyta</taxon>
        <taxon>Embryophyta</taxon>
        <taxon>Tracheophyta</taxon>
        <taxon>Spermatophyta</taxon>
        <taxon>Magnoliopsida</taxon>
        <taxon>Liliopsida</taxon>
        <taxon>Poales</taxon>
        <taxon>Poaceae</taxon>
        <taxon>PACMAD clade</taxon>
        <taxon>Arundinoideae</taxon>
        <taxon>Arundineae</taxon>
        <taxon>Arundo</taxon>
    </lineage>
</organism>
<dbReference type="AlphaFoldDB" id="A0A0A9FX81"/>
<evidence type="ECO:0000313" key="1">
    <source>
        <dbReference type="EMBL" id="JAE16877.1"/>
    </source>
</evidence>
<dbReference type="EMBL" id="GBRH01181019">
    <property type="protein sequence ID" value="JAE16877.1"/>
    <property type="molecule type" value="Transcribed_RNA"/>
</dbReference>
<reference evidence="1" key="1">
    <citation type="submission" date="2014-09" db="EMBL/GenBank/DDBJ databases">
        <authorList>
            <person name="Magalhaes I.L.F."/>
            <person name="Oliveira U."/>
            <person name="Santos F.R."/>
            <person name="Vidigal T.H.D.A."/>
            <person name="Brescovit A.D."/>
            <person name="Santos A.J."/>
        </authorList>
    </citation>
    <scope>NUCLEOTIDE SEQUENCE</scope>
    <source>
        <tissue evidence="1">Shoot tissue taken approximately 20 cm above the soil surface</tissue>
    </source>
</reference>
<protein>
    <submittedName>
        <fullName evidence="1">Uncharacterized protein</fullName>
    </submittedName>
</protein>
<sequence length="70" mass="7893">MSATNEEHGNRRPASKNILKTMTYPSRAFGMRDVLFGGCAFDKSNQSFAAIAERRSSVMQLWPKTRVKGR</sequence>